<name>G8WYH9_STREN</name>
<dbReference type="HOGENOM" id="CLU_3205670_0_0_11"/>
<gene>
    <name evidence="2" type="ordered locus">SCATT_57380</name>
</gene>
<dbReference type="Proteomes" id="UP000007842">
    <property type="component" value="Chromosome"/>
</dbReference>
<keyword evidence="1" id="KW-0812">Transmembrane</keyword>
<accession>G8WYH9</accession>
<evidence type="ECO:0000313" key="2">
    <source>
        <dbReference type="EMBL" id="AEW98109.1"/>
    </source>
</evidence>
<dbReference type="STRING" id="1003195.SCATT_57380"/>
<dbReference type="KEGG" id="scy:SCATT_57380"/>
<feature type="transmembrane region" description="Helical" evidence="1">
    <location>
        <begin position="18"/>
        <end position="36"/>
    </location>
</feature>
<dbReference type="AlphaFoldDB" id="G8WYH9"/>
<sequence>MPPRSADGAVSRGAFTGVIRWVGGALAVMWAVMSFLPKHATSRSS</sequence>
<keyword evidence="1" id="KW-1133">Transmembrane helix</keyword>
<reference evidence="3" key="1">
    <citation type="submission" date="2011-12" db="EMBL/GenBank/DDBJ databases">
        <title>Complete genome sequence of Streptomyces cattleya strain DSM 46488.</title>
        <authorList>
            <person name="Ou H.-Y."/>
            <person name="Li P."/>
            <person name="Zhao C."/>
            <person name="O'Hagan D."/>
            <person name="Deng Z."/>
        </authorList>
    </citation>
    <scope>NUCLEOTIDE SEQUENCE [LARGE SCALE GENOMIC DNA]</scope>
    <source>
        <strain evidence="3">ATCC 35852 / DSM 46488 / JCM 4925 / NBRC 14057 / NRRL 8057</strain>
    </source>
</reference>
<proteinExistence type="predicted"/>
<organism evidence="2 3">
    <name type="scientific">Streptantibioticus cattleyicolor (strain ATCC 35852 / DSM 46488 / JCM 4925 / NBRC 14057 / NRRL 8057)</name>
    <name type="common">Streptomyces cattleya</name>
    <dbReference type="NCBI Taxonomy" id="1003195"/>
    <lineage>
        <taxon>Bacteria</taxon>
        <taxon>Bacillati</taxon>
        <taxon>Actinomycetota</taxon>
        <taxon>Actinomycetes</taxon>
        <taxon>Kitasatosporales</taxon>
        <taxon>Streptomycetaceae</taxon>
        <taxon>Streptantibioticus</taxon>
    </lineage>
</organism>
<dbReference type="EMBL" id="CP003219">
    <property type="protein sequence ID" value="AEW98109.1"/>
    <property type="molecule type" value="Genomic_DNA"/>
</dbReference>
<protein>
    <submittedName>
        <fullName evidence="2">Uncharacterized protein</fullName>
    </submittedName>
</protein>
<keyword evidence="1" id="KW-0472">Membrane</keyword>
<keyword evidence="3" id="KW-1185">Reference proteome</keyword>
<evidence type="ECO:0000256" key="1">
    <source>
        <dbReference type="SAM" id="Phobius"/>
    </source>
</evidence>
<evidence type="ECO:0000313" key="3">
    <source>
        <dbReference type="Proteomes" id="UP000007842"/>
    </source>
</evidence>